<evidence type="ECO:0000313" key="2">
    <source>
        <dbReference type="Proteomes" id="UP000499080"/>
    </source>
</evidence>
<organism evidence="1 2">
    <name type="scientific">Araneus ventricosus</name>
    <name type="common">Orbweaver spider</name>
    <name type="synonym">Epeira ventricosa</name>
    <dbReference type="NCBI Taxonomy" id="182803"/>
    <lineage>
        <taxon>Eukaryota</taxon>
        <taxon>Metazoa</taxon>
        <taxon>Ecdysozoa</taxon>
        <taxon>Arthropoda</taxon>
        <taxon>Chelicerata</taxon>
        <taxon>Arachnida</taxon>
        <taxon>Araneae</taxon>
        <taxon>Araneomorphae</taxon>
        <taxon>Entelegynae</taxon>
        <taxon>Araneoidea</taxon>
        <taxon>Araneidae</taxon>
        <taxon>Araneus</taxon>
    </lineage>
</organism>
<dbReference type="AlphaFoldDB" id="A0A4Y2GZA6"/>
<name>A0A4Y2GZA6_ARAVE</name>
<comment type="caution">
    <text evidence="1">The sequence shown here is derived from an EMBL/GenBank/DDBJ whole genome shotgun (WGS) entry which is preliminary data.</text>
</comment>
<sequence length="41" mass="4724">VSVEFWRSGYHPKKPNQRSSAASLVEYWTISVGPWFESRPG</sequence>
<protein>
    <submittedName>
        <fullName evidence="1">Uncharacterized protein</fullName>
    </submittedName>
</protein>
<proteinExistence type="predicted"/>
<evidence type="ECO:0000313" key="1">
    <source>
        <dbReference type="EMBL" id="GBM59140.1"/>
    </source>
</evidence>
<feature type="non-terminal residue" evidence="1">
    <location>
        <position position="1"/>
    </location>
</feature>
<accession>A0A4Y2GZA6</accession>
<keyword evidence="2" id="KW-1185">Reference proteome</keyword>
<reference evidence="1 2" key="1">
    <citation type="journal article" date="2019" name="Sci. Rep.">
        <title>Orb-weaving spider Araneus ventricosus genome elucidates the spidroin gene catalogue.</title>
        <authorList>
            <person name="Kono N."/>
            <person name="Nakamura H."/>
            <person name="Ohtoshi R."/>
            <person name="Moran D.A.P."/>
            <person name="Shinohara A."/>
            <person name="Yoshida Y."/>
            <person name="Fujiwara M."/>
            <person name="Mori M."/>
            <person name="Tomita M."/>
            <person name="Arakawa K."/>
        </authorList>
    </citation>
    <scope>NUCLEOTIDE SEQUENCE [LARGE SCALE GENOMIC DNA]</scope>
</reference>
<dbReference type="Proteomes" id="UP000499080">
    <property type="component" value="Unassembled WGS sequence"/>
</dbReference>
<gene>
    <name evidence="1" type="ORF">AVEN_151010_1</name>
</gene>
<dbReference type="EMBL" id="BGPR01101278">
    <property type="protein sequence ID" value="GBM59140.1"/>
    <property type="molecule type" value="Genomic_DNA"/>
</dbReference>